<dbReference type="PANTHER" id="PTHR33434">
    <property type="entry name" value="DEGV DOMAIN-CONTAINING PROTEIN DR_1986-RELATED"/>
    <property type="match status" value="1"/>
</dbReference>
<dbReference type="NCBIfam" id="TIGR00762">
    <property type="entry name" value="DegV"/>
    <property type="match status" value="1"/>
</dbReference>
<evidence type="ECO:0000256" key="1">
    <source>
        <dbReference type="ARBA" id="ARBA00023121"/>
    </source>
</evidence>
<dbReference type="GO" id="GO:0008289">
    <property type="term" value="F:lipid binding"/>
    <property type="evidence" value="ECO:0007669"/>
    <property type="project" value="UniProtKB-KW"/>
</dbReference>
<dbReference type="PANTHER" id="PTHR33434:SF2">
    <property type="entry name" value="FATTY ACID-BINDING PROTEIN TM_1468"/>
    <property type="match status" value="1"/>
</dbReference>
<dbReference type="AlphaFoldDB" id="A0A426UZM5"/>
<evidence type="ECO:0000313" key="3">
    <source>
        <dbReference type="Proteomes" id="UP000277256"/>
    </source>
</evidence>
<accession>A0A426UZM5</accession>
<dbReference type="Proteomes" id="UP000277256">
    <property type="component" value="Unassembled WGS sequence"/>
</dbReference>
<dbReference type="Gene3D" id="3.40.50.10170">
    <property type="match status" value="1"/>
</dbReference>
<gene>
    <name evidence="2" type="ORF">EIW28_05555</name>
</gene>
<dbReference type="InterPro" id="IPR003797">
    <property type="entry name" value="DegV"/>
</dbReference>
<dbReference type="RefSeq" id="WP_125246756.1">
    <property type="nucleotide sequence ID" value="NZ_RSEB01000002.1"/>
</dbReference>
<dbReference type="Gene3D" id="3.30.1180.10">
    <property type="match status" value="1"/>
</dbReference>
<keyword evidence="3" id="KW-1185">Reference proteome</keyword>
<dbReference type="PROSITE" id="PS51482">
    <property type="entry name" value="DEGV"/>
    <property type="match status" value="1"/>
</dbReference>
<dbReference type="SUPFAM" id="SSF82549">
    <property type="entry name" value="DAK1/DegV-like"/>
    <property type="match status" value="1"/>
</dbReference>
<name>A0A426UZM5_9ACTN</name>
<dbReference type="InterPro" id="IPR050270">
    <property type="entry name" value="DegV_domain_contain"/>
</dbReference>
<evidence type="ECO:0000313" key="2">
    <source>
        <dbReference type="EMBL" id="RRS00070.1"/>
    </source>
</evidence>
<protein>
    <submittedName>
        <fullName evidence="2">DegV family protein</fullName>
    </submittedName>
</protein>
<keyword evidence="1" id="KW-0446">Lipid-binding</keyword>
<reference evidence="2 3" key="1">
    <citation type="submission" date="2018-12" db="EMBL/GenBank/DDBJ databases">
        <title>Glycomyces sp. YIM 121974 draft genome.</title>
        <authorList>
            <person name="Li Q."/>
        </authorList>
    </citation>
    <scope>NUCLEOTIDE SEQUENCE [LARGE SCALE GENOMIC DNA]</scope>
    <source>
        <strain evidence="2 3">YIM 121974</strain>
    </source>
</reference>
<sequence length="292" mass="30304">MTVVVVTDSTSALPEALRASHEGLTVLGIPVLIGGAEHREGEDVRADAILRAMREGQTVTTSGLPPEELRSTYTRLLDEGATGIVSVHLSGRLSGTVAAAEAAAAGFGGRVAVVDSLGAGMGVGYPALAAVEAAEQGLDLLSAAAAAHQAIGRTTTYFYLDTLEYLRRGGRISAARAIVGTALSVKPILGVEDGRIDVIEKVRTPTRGLQRLASLAVADAGESEVEMTVHHLGAERRAEALAGWLQERFEGRLRRMDVTEVGAAVGAHCGPGLVGVITRRRSRLTTDVGGAE</sequence>
<organism evidence="2 3">
    <name type="scientific">Glycomyces terrestris</name>
    <dbReference type="NCBI Taxonomy" id="2493553"/>
    <lineage>
        <taxon>Bacteria</taxon>
        <taxon>Bacillati</taxon>
        <taxon>Actinomycetota</taxon>
        <taxon>Actinomycetes</taxon>
        <taxon>Glycomycetales</taxon>
        <taxon>Glycomycetaceae</taxon>
        <taxon>Glycomyces</taxon>
    </lineage>
</organism>
<dbReference type="OrthoDB" id="9760324at2"/>
<comment type="caution">
    <text evidence="2">The sequence shown here is derived from an EMBL/GenBank/DDBJ whole genome shotgun (WGS) entry which is preliminary data.</text>
</comment>
<dbReference type="InterPro" id="IPR043168">
    <property type="entry name" value="DegV_C"/>
</dbReference>
<proteinExistence type="predicted"/>
<dbReference type="EMBL" id="RSEB01000002">
    <property type="protein sequence ID" value="RRS00070.1"/>
    <property type="molecule type" value="Genomic_DNA"/>
</dbReference>
<dbReference type="Pfam" id="PF02645">
    <property type="entry name" value="DegV"/>
    <property type="match status" value="1"/>
</dbReference>